<keyword evidence="2" id="KW-1185">Reference proteome</keyword>
<dbReference type="EMBL" id="GL732561">
    <property type="protein sequence ID" value="EFX77713.1"/>
    <property type="molecule type" value="Genomic_DNA"/>
</dbReference>
<name>E9GS87_DAPPU</name>
<dbReference type="Proteomes" id="UP000000305">
    <property type="component" value="Unassembled WGS sequence"/>
</dbReference>
<dbReference type="InParanoid" id="E9GS87"/>
<sequence length="123" mass="13445">MVDGAEVPLQLSSNDGVSVQAKSLDGVKVYNEYLKIENSRTSGAPNFYGDLMGLWLALRGATGSTRVQPGNVFMFRGLSCELVSCRAPIHAQHLLSMHSMLLVDLRPEPAIITTQYTNKQHPS</sequence>
<dbReference type="HOGENOM" id="CLU_2017515_0_0_1"/>
<protein>
    <submittedName>
        <fullName evidence="1">Uncharacterized protein</fullName>
    </submittedName>
</protein>
<proteinExistence type="predicted"/>
<organism evidence="1 2">
    <name type="scientific">Daphnia pulex</name>
    <name type="common">Water flea</name>
    <dbReference type="NCBI Taxonomy" id="6669"/>
    <lineage>
        <taxon>Eukaryota</taxon>
        <taxon>Metazoa</taxon>
        <taxon>Ecdysozoa</taxon>
        <taxon>Arthropoda</taxon>
        <taxon>Crustacea</taxon>
        <taxon>Branchiopoda</taxon>
        <taxon>Diplostraca</taxon>
        <taxon>Cladocera</taxon>
        <taxon>Anomopoda</taxon>
        <taxon>Daphniidae</taxon>
        <taxon>Daphnia</taxon>
    </lineage>
</organism>
<dbReference type="AlphaFoldDB" id="E9GS87"/>
<evidence type="ECO:0000313" key="1">
    <source>
        <dbReference type="EMBL" id="EFX77713.1"/>
    </source>
</evidence>
<gene>
    <name evidence="1" type="ORF">DAPPUDRAFT_247322</name>
</gene>
<reference evidence="1 2" key="1">
    <citation type="journal article" date="2011" name="Science">
        <title>The ecoresponsive genome of Daphnia pulex.</title>
        <authorList>
            <person name="Colbourne J.K."/>
            <person name="Pfrender M.E."/>
            <person name="Gilbert D."/>
            <person name="Thomas W.K."/>
            <person name="Tucker A."/>
            <person name="Oakley T.H."/>
            <person name="Tokishita S."/>
            <person name="Aerts A."/>
            <person name="Arnold G.J."/>
            <person name="Basu M.K."/>
            <person name="Bauer D.J."/>
            <person name="Caceres C.E."/>
            <person name="Carmel L."/>
            <person name="Casola C."/>
            <person name="Choi J.H."/>
            <person name="Detter J.C."/>
            <person name="Dong Q."/>
            <person name="Dusheyko S."/>
            <person name="Eads B.D."/>
            <person name="Frohlich T."/>
            <person name="Geiler-Samerotte K.A."/>
            <person name="Gerlach D."/>
            <person name="Hatcher P."/>
            <person name="Jogdeo S."/>
            <person name="Krijgsveld J."/>
            <person name="Kriventseva E.V."/>
            <person name="Kultz D."/>
            <person name="Laforsch C."/>
            <person name="Lindquist E."/>
            <person name="Lopez J."/>
            <person name="Manak J.R."/>
            <person name="Muller J."/>
            <person name="Pangilinan J."/>
            <person name="Patwardhan R.P."/>
            <person name="Pitluck S."/>
            <person name="Pritham E.J."/>
            <person name="Rechtsteiner A."/>
            <person name="Rho M."/>
            <person name="Rogozin I.B."/>
            <person name="Sakarya O."/>
            <person name="Salamov A."/>
            <person name="Schaack S."/>
            <person name="Shapiro H."/>
            <person name="Shiga Y."/>
            <person name="Skalitzky C."/>
            <person name="Smith Z."/>
            <person name="Souvorov A."/>
            <person name="Sung W."/>
            <person name="Tang Z."/>
            <person name="Tsuchiya D."/>
            <person name="Tu H."/>
            <person name="Vos H."/>
            <person name="Wang M."/>
            <person name="Wolf Y.I."/>
            <person name="Yamagata H."/>
            <person name="Yamada T."/>
            <person name="Ye Y."/>
            <person name="Shaw J.R."/>
            <person name="Andrews J."/>
            <person name="Crease T.J."/>
            <person name="Tang H."/>
            <person name="Lucas S.M."/>
            <person name="Robertson H.M."/>
            <person name="Bork P."/>
            <person name="Koonin E.V."/>
            <person name="Zdobnov E.M."/>
            <person name="Grigoriev I.V."/>
            <person name="Lynch M."/>
            <person name="Boore J.L."/>
        </authorList>
    </citation>
    <scope>NUCLEOTIDE SEQUENCE [LARGE SCALE GENOMIC DNA]</scope>
</reference>
<dbReference type="KEGG" id="dpx:DAPPUDRAFT_247322"/>
<accession>E9GS87</accession>
<evidence type="ECO:0000313" key="2">
    <source>
        <dbReference type="Proteomes" id="UP000000305"/>
    </source>
</evidence>